<dbReference type="InterPro" id="IPR002656">
    <property type="entry name" value="Acyl_transf_3_dom"/>
</dbReference>
<reference evidence="3" key="2">
    <citation type="submission" date="2018-07" db="EMBL/GenBank/DDBJ databases">
        <authorList>
            <consortium name="NCBI Pathogen Detection Project"/>
        </authorList>
    </citation>
    <scope>NUCLEOTIDE SEQUENCE</scope>
    <source>
        <strain evidence="3">2584-68</strain>
    </source>
</reference>
<feature type="transmembrane region" description="Helical" evidence="1">
    <location>
        <begin position="262"/>
        <end position="286"/>
    </location>
</feature>
<dbReference type="InterPro" id="IPR050879">
    <property type="entry name" value="Acyltransferase_3"/>
</dbReference>
<dbReference type="Pfam" id="PF01757">
    <property type="entry name" value="Acyl_transf_3"/>
    <property type="match status" value="1"/>
</dbReference>
<evidence type="ECO:0000256" key="1">
    <source>
        <dbReference type="SAM" id="Phobius"/>
    </source>
</evidence>
<proteinExistence type="predicted"/>
<dbReference type="PANTHER" id="PTHR23028:SF53">
    <property type="entry name" value="ACYL_TRANSF_3 DOMAIN-CONTAINING PROTEIN"/>
    <property type="match status" value="1"/>
</dbReference>
<feature type="transmembrane region" description="Helical" evidence="1">
    <location>
        <begin position="366"/>
        <end position="384"/>
    </location>
</feature>
<dbReference type="GO" id="GO:0016747">
    <property type="term" value="F:acyltransferase activity, transferring groups other than amino-acyl groups"/>
    <property type="evidence" value="ECO:0007669"/>
    <property type="project" value="InterPro"/>
</dbReference>
<feature type="transmembrane region" description="Helical" evidence="1">
    <location>
        <begin position="228"/>
        <end position="250"/>
    </location>
</feature>
<keyword evidence="1" id="KW-0472">Membrane</keyword>
<dbReference type="AlphaFoldDB" id="A0A736RB82"/>
<keyword evidence="1" id="KW-1133">Transmembrane helix</keyword>
<keyword evidence="3" id="KW-0808">Transferase</keyword>
<name>A0A736RB82_SALHO</name>
<keyword evidence="1" id="KW-0812">Transmembrane</keyword>
<dbReference type="GO" id="GO:0016020">
    <property type="term" value="C:membrane"/>
    <property type="evidence" value="ECO:0007669"/>
    <property type="project" value="TreeGrafter"/>
</dbReference>
<reference evidence="3" key="1">
    <citation type="journal article" date="2018" name="Genome Biol.">
        <title>SKESA: strategic k-mer extension for scrupulous assemblies.</title>
        <authorList>
            <person name="Souvorov A."/>
            <person name="Agarwala R."/>
            <person name="Lipman D.J."/>
        </authorList>
    </citation>
    <scope>NUCLEOTIDE SEQUENCE</scope>
    <source>
        <strain evidence="3">2584-68</strain>
    </source>
</reference>
<dbReference type="EMBL" id="DAATAH010000087">
    <property type="protein sequence ID" value="HAE7767426.1"/>
    <property type="molecule type" value="Genomic_DNA"/>
</dbReference>
<feature type="transmembrane region" description="Helical" evidence="1">
    <location>
        <begin position="114"/>
        <end position="134"/>
    </location>
</feature>
<feature type="transmembrane region" description="Helical" evidence="1">
    <location>
        <begin position="72"/>
        <end position="93"/>
    </location>
</feature>
<feature type="domain" description="Acyltransferase 3" evidence="2">
    <location>
        <begin position="107"/>
        <end position="420"/>
    </location>
</feature>
<protein>
    <submittedName>
        <fullName evidence="3">Acyltransferase</fullName>
    </submittedName>
</protein>
<dbReference type="GO" id="GO:0000271">
    <property type="term" value="P:polysaccharide biosynthetic process"/>
    <property type="evidence" value="ECO:0007669"/>
    <property type="project" value="TreeGrafter"/>
</dbReference>
<feature type="transmembrane region" description="Helical" evidence="1">
    <location>
        <begin position="292"/>
        <end position="307"/>
    </location>
</feature>
<feature type="transmembrane region" description="Helical" evidence="1">
    <location>
        <begin position="146"/>
        <end position="166"/>
    </location>
</feature>
<evidence type="ECO:0000259" key="2">
    <source>
        <dbReference type="Pfam" id="PF01757"/>
    </source>
</evidence>
<keyword evidence="3" id="KW-0012">Acyltransferase</keyword>
<organism evidence="3">
    <name type="scientific">Salmonella enterica subsp. houtenae serovar 45:g,z51:-</name>
    <dbReference type="NCBI Taxonomy" id="1967611"/>
    <lineage>
        <taxon>Bacteria</taxon>
        <taxon>Pseudomonadati</taxon>
        <taxon>Pseudomonadota</taxon>
        <taxon>Gammaproteobacteria</taxon>
        <taxon>Enterobacterales</taxon>
        <taxon>Enterobacteriaceae</taxon>
        <taxon>Salmonella</taxon>
    </lineage>
</organism>
<accession>A0A736RB82</accession>
<dbReference type="PANTHER" id="PTHR23028">
    <property type="entry name" value="ACETYLTRANSFERASE"/>
    <property type="match status" value="1"/>
</dbReference>
<feature type="transmembrane region" description="Helical" evidence="1">
    <location>
        <begin position="314"/>
        <end position="332"/>
    </location>
</feature>
<feature type="transmembrane region" description="Helical" evidence="1">
    <location>
        <begin position="404"/>
        <end position="424"/>
    </location>
</feature>
<gene>
    <name evidence="3" type="ORF">GNB58_004517</name>
</gene>
<evidence type="ECO:0000313" key="3">
    <source>
        <dbReference type="EMBL" id="HAE7767426.1"/>
    </source>
</evidence>
<comment type="caution">
    <text evidence="3">The sequence shown here is derived from an EMBL/GenBank/DDBJ whole genome shotgun (WGS) entry which is preliminary data.</text>
</comment>
<sequence>MAIHPHASPPGGNVCNGLRVKLSRGRNPDFTRSKKEELDDRLTHLSDFGYKTNTAGTVRMETISWTLPYLSIYNAAYALFFILFAVVTCFVLNRFLDISPIGSHNDLSLEGLRGIACLLVFVNHSYTVIAAIGLKSPYMNIQPAYAFEKMGAFGVSIFFCLTGFLFSSAIKKGIFDFTFFQKRIYRLLPAYLVVSTIVFAIFMFQRYGQIKTIDEVMTVIRSVYGFGFWGGGIRVGSIWDWSLNVVTWTLPYEWKYYAAVPFLACAFAIKPLRISLIPLSLIIIYLGYQNEQIMWTYFLTGFIASYIKQPDSNSIKYVLWSIMPFLFMYAIFGDFKVYAFEMFCATSLFFMAFIGSRPSIFSNRCIANIGIISYSLYLVHQLSLNLVFNGYSKFINLEQISTRYFILMQFGAITLAIILSAILYNKIEKRYKIK</sequence>
<feature type="transmembrane region" description="Helical" evidence="1">
    <location>
        <begin position="187"/>
        <end position="208"/>
    </location>
</feature>